<evidence type="ECO:0000256" key="1">
    <source>
        <dbReference type="ARBA" id="ARBA00022612"/>
    </source>
</evidence>
<accession>A0A0M0KI14</accession>
<dbReference type="Pfam" id="PF10145">
    <property type="entry name" value="PhageMin_Tail"/>
    <property type="match status" value="1"/>
</dbReference>
<feature type="domain" description="Phage tail tape measure protein" evidence="3">
    <location>
        <begin position="96"/>
        <end position="294"/>
    </location>
</feature>
<dbReference type="PATRIC" id="fig|136160.3.peg.1514"/>
<sequence>MAGANAGEIKARLTLQSEDFKRGMEQARSEMEQATKSSQNFKKSLDIIEKGALAVGGAALAGIGSSVKVAADFEQAMARVAAVSGATGDDFKRLEDLARDMGQTTVFSASESASALEFLAMSGMDAEQMIAALPNVLNLAASAQIDLARAADYVTNIMSGFGLTAEDTALAVDVLTKTATTSNSTVPELAEAFKMAGPIAKELGFTIEETAGALGVLHDNGIKGSAAGTTLRAALLSLANPTGQTAKALKDLGINVETADGKMKPLPELIGHIADKTSHLDDVQRTQAIAQLVGTEAASGFLALLAKGEDDLASYTSALEDSAGTAEDVARIQSDTVNGAFKAFQSALEGVGISIGREFLPVVRTMVERATDLTRVFGDLDPAVVALGLKFAAASSGIALAGTTIVKLGTAIRGLFAAMGPAGWLILGLSVLGGLAVATADQTSKLKEVNLDTAKAMTETGDSIRANLDDYEELRRRSGLTNEEFARFVDIQSELRRAVDESKIEELTKEQDELREKSGLSNDELDRMVDLNGDLLEAVPEAERVITDQGNAIIDTTDAMRDYVDQLSDATLRELERQKLIAEGNEREIRAELNKLQDELNEGLEREEELRQRFNDFDEVAHEKRLEEVNLQLQSEEAQGRKNYALEAEKYKLEGLLKSYREDLILQMEKNDEIRETIEQKEAELGLADEITNMMVDQILKQEGINAEIGEGVEAIDKEIAKHKEALKELEQQGKKKDANNQLYQEAIQELKDEIAALERVKSTINEVTGAQQETTSEIGESLSVAEQLHESLSEGNYSKFVDVSDDGTIADIDKRASNPVTKTINLREVMQRAAKPAYHQGGLVGKRSGTLGELPKLHTGGLASQLVDRPMFNEIDVRLLRNEMVLTEAQQANLFRMLDTAPVQQDVPDKSSETLLRRNNKLLEEVISALEHGREIKMYMNHREVGRIMDQYLGEKRDERLRR</sequence>
<evidence type="ECO:0000313" key="4">
    <source>
        <dbReference type="EMBL" id="KOO38475.1"/>
    </source>
</evidence>
<dbReference type="InterPro" id="IPR010090">
    <property type="entry name" value="Phage_tape_meas"/>
</dbReference>
<feature type="coiled-coil region" evidence="2">
    <location>
        <begin position="713"/>
        <end position="768"/>
    </location>
</feature>
<dbReference type="PANTHER" id="PTHR37813">
    <property type="entry name" value="FELS-2 PROPHAGE PROTEIN"/>
    <property type="match status" value="1"/>
</dbReference>
<proteinExistence type="predicted"/>
<evidence type="ECO:0000259" key="3">
    <source>
        <dbReference type="Pfam" id="PF10145"/>
    </source>
</evidence>
<keyword evidence="2" id="KW-0175">Coiled coil</keyword>
<protein>
    <recommendedName>
        <fullName evidence="3">Phage tail tape measure protein domain-containing protein</fullName>
    </recommendedName>
</protein>
<dbReference type="GeneID" id="87598259"/>
<reference evidence="4" key="1">
    <citation type="submission" date="2015-08" db="EMBL/GenBank/DDBJ databases">
        <title>Complete DNA Sequence of Pseudomonas syringae pv. actinidiae, the Causal Agent of Kiwifruit Canker Disease.</title>
        <authorList>
            <person name="Rikkerink E.H.A."/>
            <person name="Fineran P.C."/>
        </authorList>
    </citation>
    <scope>NUCLEOTIDE SEQUENCE</scope>
    <source>
        <strain evidence="4">DSM 13666</strain>
    </source>
</reference>
<feature type="coiled-coil region" evidence="2">
    <location>
        <begin position="17"/>
        <end position="44"/>
    </location>
</feature>
<gene>
    <name evidence="4" type="ORF">AMD02_06085</name>
</gene>
<feature type="coiled-coil region" evidence="2">
    <location>
        <begin position="572"/>
        <end position="639"/>
    </location>
</feature>
<dbReference type="EMBL" id="LILD01000001">
    <property type="protein sequence ID" value="KOO38475.1"/>
    <property type="molecule type" value="Genomic_DNA"/>
</dbReference>
<feature type="coiled-coil region" evidence="2">
    <location>
        <begin position="497"/>
        <end position="524"/>
    </location>
</feature>
<comment type="caution">
    <text evidence="4">The sequence shown here is derived from an EMBL/GenBank/DDBJ whole genome shotgun (WGS) entry which is preliminary data.</text>
</comment>
<evidence type="ECO:0000256" key="2">
    <source>
        <dbReference type="SAM" id="Coils"/>
    </source>
</evidence>
<dbReference type="NCBIfam" id="TIGR01760">
    <property type="entry name" value="tape_meas_TP901"/>
    <property type="match status" value="1"/>
</dbReference>
<dbReference type="RefSeq" id="WP_053430749.1">
    <property type="nucleotide sequence ID" value="NZ_CP040441.1"/>
</dbReference>
<organism evidence="4">
    <name type="scientific">Halalkalibacterium halodurans</name>
    <name type="common">Bacillus halodurans</name>
    <dbReference type="NCBI Taxonomy" id="86665"/>
    <lineage>
        <taxon>Bacteria</taxon>
        <taxon>Bacillati</taxon>
        <taxon>Bacillota</taxon>
        <taxon>Bacilli</taxon>
        <taxon>Bacillales</taxon>
        <taxon>Bacillaceae</taxon>
        <taxon>Halalkalibacterium (ex Joshi et al. 2022)</taxon>
    </lineage>
</organism>
<name>A0A0M0KI14_ALKHA</name>
<dbReference type="AlphaFoldDB" id="A0A0M0KI14"/>
<dbReference type="PANTHER" id="PTHR37813:SF1">
    <property type="entry name" value="FELS-2 PROPHAGE PROTEIN"/>
    <property type="match status" value="1"/>
</dbReference>
<keyword evidence="1" id="KW-1188">Viral release from host cell</keyword>